<evidence type="ECO:0000256" key="1">
    <source>
        <dbReference type="SAM" id="Coils"/>
    </source>
</evidence>
<feature type="compositionally biased region" description="Basic and acidic residues" evidence="2">
    <location>
        <begin position="572"/>
        <end position="582"/>
    </location>
</feature>
<dbReference type="Proteomes" id="UP000355283">
    <property type="component" value="Unassembled WGS sequence"/>
</dbReference>
<evidence type="ECO:0000313" key="4">
    <source>
        <dbReference type="EMBL" id="TFJ82979.1"/>
    </source>
</evidence>
<dbReference type="Gene3D" id="3.60.21.10">
    <property type="match status" value="2"/>
</dbReference>
<comment type="caution">
    <text evidence="4">The sequence shown here is derived from an EMBL/GenBank/DDBJ whole genome shotgun (WGS) entry which is preliminary data.</text>
</comment>
<dbReference type="SUPFAM" id="SSF56300">
    <property type="entry name" value="Metallo-dependent phosphatases"/>
    <property type="match status" value="1"/>
</dbReference>
<feature type="compositionally biased region" description="Gly residues" evidence="2">
    <location>
        <begin position="500"/>
        <end position="517"/>
    </location>
</feature>
<dbReference type="InterPro" id="IPR004843">
    <property type="entry name" value="Calcineurin-like_PHP"/>
</dbReference>
<dbReference type="AlphaFoldDB" id="A0A4D9D2Z9"/>
<gene>
    <name evidence="4" type="ORF">NSK_005707</name>
</gene>
<feature type="domain" description="Calcineurin-like phosphoesterase" evidence="3">
    <location>
        <begin position="283"/>
        <end position="441"/>
    </location>
</feature>
<keyword evidence="5" id="KW-1185">Reference proteome</keyword>
<organism evidence="4 5">
    <name type="scientific">Nannochloropsis salina CCMP1776</name>
    <dbReference type="NCBI Taxonomy" id="1027361"/>
    <lineage>
        <taxon>Eukaryota</taxon>
        <taxon>Sar</taxon>
        <taxon>Stramenopiles</taxon>
        <taxon>Ochrophyta</taxon>
        <taxon>Eustigmatophyceae</taxon>
        <taxon>Eustigmatales</taxon>
        <taxon>Monodopsidaceae</taxon>
        <taxon>Microchloropsis</taxon>
        <taxon>Microchloropsis salina</taxon>
    </lineage>
</organism>
<feature type="region of interest" description="Disordered" evidence="2">
    <location>
        <begin position="260"/>
        <end position="288"/>
    </location>
</feature>
<evidence type="ECO:0000313" key="5">
    <source>
        <dbReference type="Proteomes" id="UP000355283"/>
    </source>
</evidence>
<dbReference type="PANTHER" id="PTHR12905">
    <property type="entry name" value="METALLOPHOSPHOESTERASE"/>
    <property type="match status" value="1"/>
</dbReference>
<evidence type="ECO:0000259" key="3">
    <source>
        <dbReference type="Pfam" id="PF00149"/>
    </source>
</evidence>
<dbReference type="CDD" id="cd07379">
    <property type="entry name" value="MPP_239FB"/>
    <property type="match status" value="1"/>
</dbReference>
<keyword evidence="1" id="KW-0175">Coiled coil</keyword>
<protein>
    <recommendedName>
        <fullName evidence="3">Calcineurin-like phosphoesterase domain-containing protein</fullName>
    </recommendedName>
</protein>
<feature type="region of interest" description="Disordered" evidence="2">
    <location>
        <begin position="494"/>
        <end position="537"/>
    </location>
</feature>
<dbReference type="InterPro" id="IPR029052">
    <property type="entry name" value="Metallo-depent_PP-like"/>
</dbReference>
<proteinExistence type="predicted"/>
<evidence type="ECO:0000256" key="2">
    <source>
        <dbReference type="SAM" id="MobiDB-lite"/>
    </source>
</evidence>
<feature type="coiled-coil region" evidence="1">
    <location>
        <begin position="73"/>
        <end position="129"/>
    </location>
</feature>
<reference evidence="4 5" key="1">
    <citation type="submission" date="2019-01" db="EMBL/GenBank/DDBJ databases">
        <title>Nuclear Genome Assembly of the Microalgal Biofuel strain Nannochloropsis salina CCMP1776.</title>
        <authorList>
            <person name="Hovde B."/>
        </authorList>
    </citation>
    <scope>NUCLEOTIDE SEQUENCE [LARGE SCALE GENOMIC DNA]</scope>
    <source>
        <strain evidence="4 5">CCMP1776</strain>
    </source>
</reference>
<dbReference type="InterPro" id="IPR051693">
    <property type="entry name" value="UPF0046_metallophosphoest"/>
</dbReference>
<feature type="region of interest" description="Disordered" evidence="2">
    <location>
        <begin position="552"/>
        <end position="582"/>
    </location>
</feature>
<dbReference type="PANTHER" id="PTHR12905:SF0">
    <property type="entry name" value="CALCINEURIN-LIKE PHOSPHOESTERASE DOMAIN-CONTAINING PROTEIN"/>
    <property type="match status" value="1"/>
</dbReference>
<accession>A0A4D9D2Z9</accession>
<dbReference type="Pfam" id="PF00149">
    <property type="entry name" value="Metallophos"/>
    <property type="match status" value="1"/>
</dbReference>
<name>A0A4D9D2Z9_9STRA</name>
<sequence>MVIPVSFWSSSGASARLVLLPLRPSPWIRSRGSHVRSVASRTNGSIEASGKTQSVVDLFEALSWKRLDRRTLVDRARLVVAEKELEVVKARAENEVEVVKAQAEARVLRAEARATKAELETAAGHLKAKNLEILRLGHSVNLRRAIESFQEEEVLPRLGLKPTSRVTVGMWERFMQARPDIRRRVERQTPWRKSKVAAEMGHIYTTVSGRIHSSHQIGDAAVVIGTDVLTTEECLGVGALLYDFVPIEFHPPELMEKFEKNEREGTAEDVQDKAGKGEGERHDTHSRHDALLRDPSLLPAGDILIHAGDFTTTGTLPQMENFRDFLRALPYAHKVVVAGNHDITLHEDFYEEIGEERFHKNRPDGPYFPASIRRMFRALESEANVSYLENESLEDILITHGPPSGVGDLTVKGIRAGCPVLLHQVRERIRPRLHVFGHIHEGFGAYQDERGQHYLNASTSTIQYRPINPPVVLDVPLDRRLPIRWLFSRGLGPATRQGARAGGGKMGGWRRGSGRGQGGREEKGGGEGGGEDGVSCGAFDLDVTARLMRVTVEEDEGEGEGEEGVEEGGADGGERALGRVTA</sequence>
<dbReference type="GO" id="GO:0016787">
    <property type="term" value="F:hydrolase activity"/>
    <property type="evidence" value="ECO:0007669"/>
    <property type="project" value="InterPro"/>
</dbReference>
<dbReference type="EMBL" id="SDOX01000082">
    <property type="protein sequence ID" value="TFJ82979.1"/>
    <property type="molecule type" value="Genomic_DNA"/>
</dbReference>
<feature type="compositionally biased region" description="Acidic residues" evidence="2">
    <location>
        <begin position="553"/>
        <end position="569"/>
    </location>
</feature>
<dbReference type="OrthoDB" id="630188at2759"/>